<evidence type="ECO:0000313" key="2">
    <source>
        <dbReference type="Proteomes" id="UP000250235"/>
    </source>
</evidence>
<protein>
    <submittedName>
        <fullName evidence="1">Uncharacterized protein</fullName>
    </submittedName>
</protein>
<gene>
    <name evidence="1" type="ORF">F511_44605</name>
</gene>
<keyword evidence="2" id="KW-1185">Reference proteome</keyword>
<reference evidence="1 2" key="1">
    <citation type="journal article" date="2015" name="Proc. Natl. Acad. Sci. U.S.A.">
        <title>The resurrection genome of Boea hygrometrica: A blueprint for survival of dehydration.</title>
        <authorList>
            <person name="Xiao L."/>
            <person name="Yang G."/>
            <person name="Zhang L."/>
            <person name="Yang X."/>
            <person name="Zhao S."/>
            <person name="Ji Z."/>
            <person name="Zhou Q."/>
            <person name="Hu M."/>
            <person name="Wang Y."/>
            <person name="Chen M."/>
            <person name="Xu Y."/>
            <person name="Jin H."/>
            <person name="Xiao X."/>
            <person name="Hu G."/>
            <person name="Bao F."/>
            <person name="Hu Y."/>
            <person name="Wan P."/>
            <person name="Li L."/>
            <person name="Deng X."/>
            <person name="Kuang T."/>
            <person name="Xiang C."/>
            <person name="Zhu J.K."/>
            <person name="Oliver M.J."/>
            <person name="He Y."/>
        </authorList>
    </citation>
    <scope>NUCLEOTIDE SEQUENCE [LARGE SCALE GENOMIC DNA]</scope>
    <source>
        <strain evidence="2">cv. XS01</strain>
    </source>
</reference>
<organism evidence="1 2">
    <name type="scientific">Dorcoceras hygrometricum</name>
    <dbReference type="NCBI Taxonomy" id="472368"/>
    <lineage>
        <taxon>Eukaryota</taxon>
        <taxon>Viridiplantae</taxon>
        <taxon>Streptophyta</taxon>
        <taxon>Embryophyta</taxon>
        <taxon>Tracheophyta</taxon>
        <taxon>Spermatophyta</taxon>
        <taxon>Magnoliopsida</taxon>
        <taxon>eudicotyledons</taxon>
        <taxon>Gunneridae</taxon>
        <taxon>Pentapetalae</taxon>
        <taxon>asterids</taxon>
        <taxon>lamiids</taxon>
        <taxon>Lamiales</taxon>
        <taxon>Gesneriaceae</taxon>
        <taxon>Didymocarpoideae</taxon>
        <taxon>Trichosporeae</taxon>
        <taxon>Loxocarpinae</taxon>
        <taxon>Dorcoceras</taxon>
    </lineage>
</organism>
<accession>A0A2Z7CSM3</accession>
<proteinExistence type="predicted"/>
<evidence type="ECO:0000313" key="1">
    <source>
        <dbReference type="EMBL" id="KZV47674.1"/>
    </source>
</evidence>
<dbReference type="EMBL" id="KQ995063">
    <property type="protein sequence ID" value="KZV47674.1"/>
    <property type="molecule type" value="Genomic_DNA"/>
</dbReference>
<sequence length="74" mass="9078">MTIKYEEKLSSDVARIQTWNDEKTESDVEQMLIQMLIRRKEKRQLTRRYQLRREETAEEKADIRCCSDVKTNRR</sequence>
<dbReference type="AlphaFoldDB" id="A0A2Z7CSM3"/>
<name>A0A2Z7CSM3_9LAMI</name>
<dbReference type="Proteomes" id="UP000250235">
    <property type="component" value="Unassembled WGS sequence"/>
</dbReference>